<proteinExistence type="predicted"/>
<keyword evidence="3" id="KW-0547">Nucleotide-binding</keyword>
<keyword evidence="3" id="KW-0067">ATP-binding</keyword>
<organism evidence="3 4">
    <name type="scientific">Weissella confusa</name>
    <name type="common">Lactobacillus confusus</name>
    <dbReference type="NCBI Taxonomy" id="1583"/>
    <lineage>
        <taxon>Bacteria</taxon>
        <taxon>Bacillati</taxon>
        <taxon>Bacillota</taxon>
        <taxon>Bacilli</taxon>
        <taxon>Lactobacillales</taxon>
        <taxon>Lactobacillaceae</taxon>
        <taxon>Weissella</taxon>
    </lineage>
</organism>
<dbReference type="SUPFAM" id="SSF52540">
    <property type="entry name" value="P-loop containing nucleoside triphosphate hydrolases"/>
    <property type="match status" value="1"/>
</dbReference>
<evidence type="ECO:0000313" key="2">
    <source>
        <dbReference type="EMBL" id="MBJ7632696.1"/>
    </source>
</evidence>
<dbReference type="GeneID" id="57978203"/>
<keyword evidence="4" id="KW-1185">Reference proteome</keyword>
<gene>
    <name evidence="3" type="ORF">HAU20_02850</name>
    <name evidence="2" type="ORF">HAU43_06315</name>
</gene>
<dbReference type="GO" id="GO:0005524">
    <property type="term" value="F:ATP binding"/>
    <property type="evidence" value="ECO:0007669"/>
    <property type="project" value="UniProtKB-KW"/>
</dbReference>
<dbReference type="PANTHER" id="PTHR42957:SF1">
    <property type="entry name" value="HELICASE MJ1565-RELATED"/>
    <property type="match status" value="1"/>
</dbReference>
<dbReference type="Proteomes" id="UP000808038">
    <property type="component" value="Unassembled WGS sequence"/>
</dbReference>
<evidence type="ECO:0000259" key="1">
    <source>
        <dbReference type="SMART" id="SM00382"/>
    </source>
</evidence>
<dbReference type="RefSeq" id="WP_003608728.1">
    <property type="nucleotide sequence ID" value="NZ_ALXH01000097.1"/>
</dbReference>
<dbReference type="InterPro" id="IPR008571">
    <property type="entry name" value="HerA-like"/>
</dbReference>
<dbReference type="EMBL" id="JAAOCX010000006">
    <property type="protein sequence ID" value="MBJ7632696.1"/>
    <property type="molecule type" value="Genomic_DNA"/>
</dbReference>
<dbReference type="Proteomes" id="UP000728106">
    <property type="component" value="Unassembled WGS sequence"/>
</dbReference>
<dbReference type="InterPro" id="IPR003593">
    <property type="entry name" value="AAA+_ATPase"/>
</dbReference>
<dbReference type="Pfam" id="PF01935">
    <property type="entry name" value="DUF87"/>
    <property type="match status" value="1"/>
</dbReference>
<dbReference type="EMBL" id="JAAOCP010000003">
    <property type="protein sequence ID" value="MBJ7638327.1"/>
    <property type="molecule type" value="Genomic_DNA"/>
</dbReference>
<evidence type="ECO:0000313" key="3">
    <source>
        <dbReference type="EMBL" id="MBJ7638327.1"/>
    </source>
</evidence>
<dbReference type="InterPro" id="IPR002789">
    <property type="entry name" value="HerA_central"/>
</dbReference>
<feature type="domain" description="AAA+ ATPase" evidence="1">
    <location>
        <begin position="18"/>
        <end position="331"/>
    </location>
</feature>
<dbReference type="Gene3D" id="3.40.50.300">
    <property type="entry name" value="P-loop containing nucleotide triphosphate hydrolases"/>
    <property type="match status" value="2"/>
</dbReference>
<sequence>MVDIQLTSEFSTPADDLLRQHLLITGATGSGKSTSAVTILHGLLDANQSTIIIDPTGEYTTLPNAVVAKLGRNAFIDYERLTGTELASFFGATEASDVEKVADAWQSLKLQMNVVKQPGIYGKVGREWTVHEQLLGKLYHYPQPADMTLLPAQLQQEFAVPVDDFDLIGQEVDHEAFRKLLPIVRRMTRLVADARFQKLLNLPQRERDTSVAMRTDVMYLMQLFSTQRSSHKFLVIDVSDYADDLGLGKVIVSLLMTALLRLNQTLSNTLPVTVLIDEAHRYLSEADLASDGIFRVAREGRKAGLYLMLTTQSPLDLPAQLLGQFGNYLIHRLNTMDDVANLPSLVPMAKRIAEQGVGEAILSGINYVPAHELHVMMIPEMQHRTASPRFF</sequence>
<evidence type="ECO:0000313" key="4">
    <source>
        <dbReference type="Proteomes" id="UP000728106"/>
    </source>
</evidence>
<dbReference type="SMART" id="SM00382">
    <property type="entry name" value="AAA"/>
    <property type="match status" value="1"/>
</dbReference>
<dbReference type="PANTHER" id="PTHR42957">
    <property type="entry name" value="HELICASE MJ1565-RELATED"/>
    <property type="match status" value="1"/>
</dbReference>
<comment type="caution">
    <text evidence="3">The sequence shown here is derived from an EMBL/GenBank/DDBJ whole genome shotgun (WGS) entry which is preliminary data.</text>
</comment>
<dbReference type="AlphaFoldDB" id="A0A4Z0RP85"/>
<reference evidence="3 4" key="2">
    <citation type="journal article" date="2021" name="Int. J. Food Microbiol.">
        <title>Safety demonstration of a microbial species for use in the food chain: Weissella confusa.</title>
        <authorList>
            <person name="Bourdichon F."/>
            <person name="Patrone V."/>
            <person name="Fontana A."/>
            <person name="Milani G."/>
            <person name="Morelli L."/>
        </authorList>
    </citation>
    <scope>NUCLEOTIDE SEQUENCE [LARGE SCALE GENOMIC DNA]</scope>
    <source>
        <strain evidence="2">CCUG 30943</strain>
        <strain evidence="3 4">CCUG 43002</strain>
    </source>
</reference>
<reference evidence="3" key="1">
    <citation type="submission" date="2020-02" db="EMBL/GenBank/DDBJ databases">
        <authorList>
            <person name="Fontana A."/>
            <person name="Patrone V."/>
            <person name="Morelli L."/>
        </authorList>
    </citation>
    <scope>NUCLEOTIDE SEQUENCE</scope>
    <source>
        <strain evidence="2">CCUG 30943</strain>
        <strain evidence="3">CCUG 43002</strain>
    </source>
</reference>
<accession>A0A4Z0RP85</accession>
<protein>
    <submittedName>
        <fullName evidence="3">ATP-binding protein</fullName>
    </submittedName>
</protein>
<name>A0A4Z0RP85_WEICO</name>
<dbReference type="InterPro" id="IPR027417">
    <property type="entry name" value="P-loop_NTPase"/>
</dbReference>